<dbReference type="EMBL" id="LR881468">
    <property type="protein sequence ID" value="CAD5324599.1"/>
    <property type="molecule type" value="Genomic_DNA"/>
</dbReference>
<accession>A0A7G2EQM3</accession>
<dbReference type="Proteomes" id="UP000516314">
    <property type="component" value="Chromosome 3"/>
</dbReference>
<protein>
    <submittedName>
        <fullName evidence="1">(thale cress) hypothetical protein</fullName>
    </submittedName>
</protein>
<proteinExistence type="predicted"/>
<gene>
    <name evidence="1" type="ORF">AT9943_LOCUS12484</name>
</gene>
<organism evidence="1 2">
    <name type="scientific">Arabidopsis thaliana</name>
    <name type="common">Mouse-ear cress</name>
    <dbReference type="NCBI Taxonomy" id="3702"/>
    <lineage>
        <taxon>Eukaryota</taxon>
        <taxon>Viridiplantae</taxon>
        <taxon>Streptophyta</taxon>
        <taxon>Embryophyta</taxon>
        <taxon>Tracheophyta</taxon>
        <taxon>Spermatophyta</taxon>
        <taxon>Magnoliopsida</taxon>
        <taxon>eudicotyledons</taxon>
        <taxon>Gunneridae</taxon>
        <taxon>Pentapetalae</taxon>
        <taxon>rosids</taxon>
        <taxon>malvids</taxon>
        <taxon>Brassicales</taxon>
        <taxon>Brassicaceae</taxon>
        <taxon>Camelineae</taxon>
        <taxon>Arabidopsis</taxon>
    </lineage>
</organism>
<sequence length="220" mass="25306">MSLSDLPDDIFQVIVKKLGDEDFNHLGPIIRSNKRGRDIGLSREILQSANLMGMCLHPPNIFPGQLFRNFFVQCLEFENATVMYYEAIRLIVREQDVVGSLFLLNQLVPTYDYATIAYAFFQMCVGRGDLAGTTFDTIFEQNSVSRWGSIYSFELEVKCEALIDTIMDFQPHFGMTFAPDWKFASFDCLSIPECPDWHGVEYFCEGCYIYYVALRILEVL</sequence>
<evidence type="ECO:0000313" key="1">
    <source>
        <dbReference type="EMBL" id="CAD5324599.1"/>
    </source>
</evidence>
<reference evidence="1 2" key="1">
    <citation type="submission" date="2020-09" db="EMBL/GenBank/DDBJ databases">
        <authorList>
            <person name="Ashkenazy H."/>
        </authorList>
    </citation>
    <scope>NUCLEOTIDE SEQUENCE [LARGE SCALE GENOMIC DNA]</scope>
    <source>
        <strain evidence="2">cv. Cdm-0</strain>
    </source>
</reference>
<dbReference type="AlphaFoldDB" id="A0A7G2EQM3"/>
<evidence type="ECO:0000313" key="2">
    <source>
        <dbReference type="Proteomes" id="UP000516314"/>
    </source>
</evidence>
<name>A0A7G2EQM3_ARATH</name>